<comment type="similarity">
    <text evidence="9 10">Belongs to the thiamine-phosphate synthase family.</text>
</comment>
<dbReference type="CDD" id="cd00564">
    <property type="entry name" value="TMP_TenI"/>
    <property type="match status" value="1"/>
</dbReference>
<evidence type="ECO:0000256" key="8">
    <source>
        <dbReference type="ARBA" id="ARBA00047883"/>
    </source>
</evidence>
<feature type="binding site" evidence="9">
    <location>
        <begin position="49"/>
        <end position="53"/>
    </location>
    <ligand>
        <name>4-amino-2-methyl-5-(diphosphooxymethyl)pyrimidine</name>
        <dbReference type="ChEBI" id="CHEBI:57841"/>
    </ligand>
</feature>
<dbReference type="GO" id="GO:0005737">
    <property type="term" value="C:cytoplasm"/>
    <property type="evidence" value="ECO:0007669"/>
    <property type="project" value="TreeGrafter"/>
</dbReference>
<comment type="function">
    <text evidence="9">Condenses 4-methyl-5-(beta-hydroxyethyl)thiazole monophosphate (THZ-P) and 2-methyl-4-amino-5-hydroxymethyl pyrimidine pyrophosphate (HMP-PP) to form thiamine monophosphate (TMP).</text>
</comment>
<evidence type="ECO:0000256" key="9">
    <source>
        <dbReference type="HAMAP-Rule" id="MF_00097"/>
    </source>
</evidence>
<evidence type="ECO:0000256" key="11">
    <source>
        <dbReference type="RuleBase" id="RU004253"/>
    </source>
</evidence>
<dbReference type="EC" id="2.5.1.3" evidence="9"/>
<dbReference type="InterPro" id="IPR034291">
    <property type="entry name" value="TMP_synthase"/>
</dbReference>
<feature type="binding site" evidence="9">
    <location>
        <position position="153"/>
    </location>
    <ligand>
        <name>4-amino-2-methyl-5-(diphosphooxymethyl)pyrimidine</name>
        <dbReference type="ChEBI" id="CHEBI:57841"/>
    </ligand>
</feature>
<keyword evidence="4 9" id="KW-0460">Magnesium</keyword>
<dbReference type="FunFam" id="3.20.20.70:FF:000096">
    <property type="entry name" value="Thiamine-phosphate synthase"/>
    <property type="match status" value="1"/>
</dbReference>
<name>A0A0R2CKY6_9LACO</name>
<comment type="pathway">
    <text evidence="1 9 11">Cofactor biosynthesis; thiamine diphosphate biosynthesis; thiamine phosphate from 4-amino-2-methyl-5-diphosphomethylpyrimidine and 4-methyl-5-(2-phosphoethyl)-thiazole: step 1/1.</text>
</comment>
<evidence type="ECO:0000313" key="14">
    <source>
        <dbReference type="Proteomes" id="UP000051586"/>
    </source>
</evidence>
<comment type="caution">
    <text evidence="13">The sequence shown here is derived from an EMBL/GenBank/DDBJ whole genome shotgun (WGS) entry which is preliminary data.</text>
</comment>
<dbReference type="GO" id="GO:0009229">
    <property type="term" value="P:thiamine diphosphate biosynthetic process"/>
    <property type="evidence" value="ECO:0007669"/>
    <property type="project" value="UniProtKB-UniRule"/>
</dbReference>
<feature type="binding site" evidence="9">
    <location>
        <begin position="201"/>
        <end position="202"/>
    </location>
    <ligand>
        <name>2-[(2R,5Z)-2-carboxy-4-methylthiazol-5(2H)-ylidene]ethyl phosphate</name>
        <dbReference type="ChEBI" id="CHEBI:62899"/>
    </ligand>
</feature>
<dbReference type="GO" id="GO:0004789">
    <property type="term" value="F:thiamine-phosphate diphosphorylase activity"/>
    <property type="evidence" value="ECO:0007669"/>
    <property type="project" value="UniProtKB-UniRule"/>
</dbReference>
<dbReference type="STRING" id="1423745.GCA_001311215_01003"/>
<dbReference type="SUPFAM" id="SSF51391">
    <property type="entry name" value="Thiamin phosphate synthase"/>
    <property type="match status" value="1"/>
</dbReference>
<dbReference type="HAMAP" id="MF_00097">
    <property type="entry name" value="TMP_synthase"/>
    <property type="match status" value="1"/>
</dbReference>
<evidence type="ECO:0000256" key="1">
    <source>
        <dbReference type="ARBA" id="ARBA00005165"/>
    </source>
</evidence>
<keyword evidence="3 9" id="KW-0479">Metal-binding</keyword>
<dbReference type="InterPro" id="IPR013785">
    <property type="entry name" value="Aldolase_TIM"/>
</dbReference>
<dbReference type="Pfam" id="PF02581">
    <property type="entry name" value="TMP-TENI"/>
    <property type="match status" value="1"/>
</dbReference>
<keyword evidence="2 9" id="KW-0808">Transferase</keyword>
<accession>A0A0R2CKY6</accession>
<evidence type="ECO:0000256" key="7">
    <source>
        <dbReference type="ARBA" id="ARBA00047851"/>
    </source>
</evidence>
<dbReference type="PATRIC" id="fig|1423745.4.peg.457"/>
<evidence type="ECO:0000313" key="13">
    <source>
        <dbReference type="EMBL" id="KRM92301.1"/>
    </source>
</evidence>
<dbReference type="Gene3D" id="3.20.20.70">
    <property type="entry name" value="Aldolase class I"/>
    <property type="match status" value="1"/>
</dbReference>
<sequence length="226" mass="24569">MGDGVRMMKFKPEMLQVYLVIGTANVDYRVDRLLAVVAAAVRLGVTAVQFREKDQSRLTFAEQVQLGRAVHRLTAAQQVPLFVDDNFKLAQAVGAEGLHLGQTDPWPALKQKQQANLMVGLSVHDFTELNQSRSLLPYIDYLGVGPVFATKTKSDAKAPIGTSGLMDMVQQTDLPLVAIGGISERNVWKLKTIPIAGVAVISAITTSSKLATTIRTLKLQGGFHDQ</sequence>
<dbReference type="UniPathway" id="UPA00060">
    <property type="reaction ID" value="UER00141"/>
</dbReference>
<comment type="catalytic activity">
    <reaction evidence="8 9 10">
        <text>2-[(2R,5Z)-2-carboxy-4-methylthiazol-5(2H)-ylidene]ethyl phosphate + 4-amino-2-methyl-5-(diphosphooxymethyl)pyrimidine + 2 H(+) = thiamine phosphate + CO2 + diphosphate</text>
        <dbReference type="Rhea" id="RHEA:47844"/>
        <dbReference type="ChEBI" id="CHEBI:15378"/>
        <dbReference type="ChEBI" id="CHEBI:16526"/>
        <dbReference type="ChEBI" id="CHEBI:33019"/>
        <dbReference type="ChEBI" id="CHEBI:37575"/>
        <dbReference type="ChEBI" id="CHEBI:57841"/>
        <dbReference type="ChEBI" id="CHEBI:62899"/>
        <dbReference type="EC" id="2.5.1.3"/>
    </reaction>
</comment>
<feature type="binding site" evidence="9">
    <location>
        <position position="85"/>
    </location>
    <ligand>
        <name>Mg(2+)</name>
        <dbReference type="ChEBI" id="CHEBI:18420"/>
    </ligand>
</feature>
<dbReference type="PANTHER" id="PTHR20857:SF15">
    <property type="entry name" value="THIAMINE-PHOSPHATE SYNTHASE"/>
    <property type="match status" value="1"/>
</dbReference>
<reference evidence="13 14" key="1">
    <citation type="journal article" date="2015" name="Genome Announc.">
        <title>Expanding the biotechnology potential of lactobacilli through comparative genomics of 213 strains and associated genera.</title>
        <authorList>
            <person name="Sun Z."/>
            <person name="Harris H.M."/>
            <person name="McCann A."/>
            <person name="Guo C."/>
            <person name="Argimon S."/>
            <person name="Zhang W."/>
            <person name="Yang X."/>
            <person name="Jeffery I.B."/>
            <person name="Cooney J.C."/>
            <person name="Kagawa T.F."/>
            <person name="Liu W."/>
            <person name="Song Y."/>
            <person name="Salvetti E."/>
            <person name="Wrobel A."/>
            <person name="Rasinkangas P."/>
            <person name="Parkhill J."/>
            <person name="Rea M.C."/>
            <person name="O'Sullivan O."/>
            <person name="Ritari J."/>
            <person name="Douillard F.P."/>
            <person name="Paul Ross R."/>
            <person name="Yang R."/>
            <person name="Briner A.E."/>
            <person name="Felis G.E."/>
            <person name="de Vos W.M."/>
            <person name="Barrangou R."/>
            <person name="Klaenhammer T.R."/>
            <person name="Caufield P.W."/>
            <person name="Cui Y."/>
            <person name="Zhang H."/>
            <person name="O'Toole P.W."/>
        </authorList>
    </citation>
    <scope>NUCLEOTIDE SEQUENCE [LARGE SCALE GENOMIC DNA]</scope>
    <source>
        <strain evidence="13 14">DSM 22689</strain>
    </source>
</reference>
<proteinExistence type="inferred from homology"/>
<evidence type="ECO:0000256" key="5">
    <source>
        <dbReference type="ARBA" id="ARBA00022977"/>
    </source>
</evidence>
<evidence type="ECO:0000256" key="4">
    <source>
        <dbReference type="ARBA" id="ARBA00022842"/>
    </source>
</evidence>
<keyword evidence="5 9" id="KW-0784">Thiamine biosynthesis</keyword>
<comment type="cofactor">
    <cofactor evidence="9">
        <name>Mg(2+)</name>
        <dbReference type="ChEBI" id="CHEBI:18420"/>
    </cofactor>
    <text evidence="9">Binds 1 Mg(2+) ion per subunit.</text>
</comment>
<feature type="binding site" evidence="9">
    <location>
        <position position="84"/>
    </location>
    <ligand>
        <name>4-amino-2-methyl-5-(diphosphooxymethyl)pyrimidine</name>
        <dbReference type="ChEBI" id="CHEBI:57841"/>
    </ligand>
</feature>
<feature type="domain" description="Thiamine phosphate synthase/TenI" evidence="12">
    <location>
        <begin position="18"/>
        <end position="204"/>
    </location>
</feature>
<protein>
    <recommendedName>
        <fullName evidence="9">Thiamine-phosphate synthase</fullName>
        <shortName evidence="9">TP synthase</shortName>
        <shortName evidence="9">TPS</shortName>
        <ecNumber evidence="9">2.5.1.3</ecNumber>
    </recommendedName>
    <alternativeName>
        <fullName evidence="9">Thiamine-phosphate pyrophosphorylase</fullName>
        <shortName evidence="9">TMP pyrophosphorylase</shortName>
        <shortName evidence="9">TMP-PPase</shortName>
    </alternativeName>
</protein>
<dbReference type="GO" id="GO:0000287">
    <property type="term" value="F:magnesium ion binding"/>
    <property type="evidence" value="ECO:0007669"/>
    <property type="project" value="UniProtKB-UniRule"/>
</dbReference>
<dbReference type="AlphaFoldDB" id="A0A0R2CKY6"/>
<dbReference type="EMBL" id="AYZI01000002">
    <property type="protein sequence ID" value="KRM92301.1"/>
    <property type="molecule type" value="Genomic_DNA"/>
</dbReference>
<dbReference type="InterPro" id="IPR036206">
    <property type="entry name" value="ThiamineP_synth_sf"/>
</dbReference>
<comment type="catalytic activity">
    <reaction evidence="7 9 10">
        <text>2-(2-carboxy-4-methylthiazol-5-yl)ethyl phosphate + 4-amino-2-methyl-5-(diphosphooxymethyl)pyrimidine + 2 H(+) = thiamine phosphate + CO2 + diphosphate</text>
        <dbReference type="Rhea" id="RHEA:47848"/>
        <dbReference type="ChEBI" id="CHEBI:15378"/>
        <dbReference type="ChEBI" id="CHEBI:16526"/>
        <dbReference type="ChEBI" id="CHEBI:33019"/>
        <dbReference type="ChEBI" id="CHEBI:37575"/>
        <dbReference type="ChEBI" id="CHEBI:57841"/>
        <dbReference type="ChEBI" id="CHEBI:62890"/>
        <dbReference type="EC" id="2.5.1.3"/>
    </reaction>
</comment>
<dbReference type="NCBIfam" id="TIGR00693">
    <property type="entry name" value="thiE"/>
    <property type="match status" value="1"/>
</dbReference>
<feature type="binding site" evidence="9">
    <location>
        <begin position="150"/>
        <end position="152"/>
    </location>
    <ligand>
        <name>2-[(2R,5Z)-2-carboxy-4-methylthiazol-5(2H)-ylidene]ethyl phosphate</name>
        <dbReference type="ChEBI" id="CHEBI:62899"/>
    </ligand>
</feature>
<gene>
    <name evidence="9" type="primary">thiE</name>
    <name evidence="13" type="ORF">FC87_GL000432</name>
</gene>
<evidence type="ECO:0000256" key="3">
    <source>
        <dbReference type="ARBA" id="ARBA00022723"/>
    </source>
</evidence>
<organism evidence="13 14">
    <name type="scientific">Fructilactobacillus florum DSM 22689 = JCM 16035</name>
    <dbReference type="NCBI Taxonomy" id="1423745"/>
    <lineage>
        <taxon>Bacteria</taxon>
        <taxon>Bacillati</taxon>
        <taxon>Bacillota</taxon>
        <taxon>Bacilli</taxon>
        <taxon>Lactobacillales</taxon>
        <taxon>Lactobacillaceae</taxon>
        <taxon>Fructilactobacillus</taxon>
    </lineage>
</organism>
<evidence type="ECO:0000256" key="2">
    <source>
        <dbReference type="ARBA" id="ARBA00022679"/>
    </source>
</evidence>
<evidence type="ECO:0000256" key="10">
    <source>
        <dbReference type="RuleBase" id="RU003826"/>
    </source>
</evidence>
<dbReference type="PANTHER" id="PTHR20857">
    <property type="entry name" value="THIAMINE-PHOSPHATE PYROPHOSPHORYLASE"/>
    <property type="match status" value="1"/>
</dbReference>
<comment type="catalytic activity">
    <reaction evidence="6 9 10">
        <text>4-methyl-5-(2-phosphooxyethyl)-thiazole + 4-amino-2-methyl-5-(diphosphooxymethyl)pyrimidine + H(+) = thiamine phosphate + diphosphate</text>
        <dbReference type="Rhea" id="RHEA:22328"/>
        <dbReference type="ChEBI" id="CHEBI:15378"/>
        <dbReference type="ChEBI" id="CHEBI:33019"/>
        <dbReference type="ChEBI" id="CHEBI:37575"/>
        <dbReference type="ChEBI" id="CHEBI:57841"/>
        <dbReference type="ChEBI" id="CHEBI:58296"/>
        <dbReference type="EC" id="2.5.1.3"/>
    </reaction>
</comment>
<feature type="binding site" evidence="9">
    <location>
        <position position="181"/>
    </location>
    <ligand>
        <name>2-[(2R,5Z)-2-carboxy-4-methylthiazol-5(2H)-ylidene]ethyl phosphate</name>
        <dbReference type="ChEBI" id="CHEBI:62899"/>
    </ligand>
</feature>
<dbReference type="Proteomes" id="UP000051586">
    <property type="component" value="Unassembled WGS sequence"/>
</dbReference>
<evidence type="ECO:0000256" key="6">
    <source>
        <dbReference type="ARBA" id="ARBA00047334"/>
    </source>
</evidence>
<dbReference type="InterPro" id="IPR022998">
    <property type="entry name" value="ThiamineP_synth_TenI"/>
</dbReference>
<evidence type="ECO:0000259" key="12">
    <source>
        <dbReference type="Pfam" id="PF02581"/>
    </source>
</evidence>
<feature type="binding site" evidence="9">
    <location>
        <position position="122"/>
    </location>
    <ligand>
        <name>4-amino-2-methyl-5-(diphosphooxymethyl)pyrimidine</name>
        <dbReference type="ChEBI" id="CHEBI:57841"/>
    </ligand>
</feature>
<dbReference type="GO" id="GO:0009228">
    <property type="term" value="P:thiamine biosynthetic process"/>
    <property type="evidence" value="ECO:0007669"/>
    <property type="project" value="UniProtKB-KW"/>
</dbReference>
<feature type="binding site" evidence="9">
    <location>
        <position position="104"/>
    </location>
    <ligand>
        <name>Mg(2+)</name>
        <dbReference type="ChEBI" id="CHEBI:18420"/>
    </ligand>
</feature>